<name>A0AAN3V9P2_ECOLX</name>
<evidence type="ECO:0000313" key="1">
    <source>
        <dbReference type="EMBL" id="EII37297.1"/>
    </source>
</evidence>
<dbReference type="EMBL" id="AFAA02000007">
    <property type="protein sequence ID" value="EII37297.1"/>
    <property type="molecule type" value="Genomic_DNA"/>
</dbReference>
<evidence type="ECO:0000313" key="2">
    <source>
        <dbReference type="Proteomes" id="UP000003866"/>
    </source>
</evidence>
<comment type="caution">
    <text evidence="1">The sequence shown here is derived from an EMBL/GenBank/DDBJ whole genome shotgun (WGS) entry which is preliminary data.</text>
</comment>
<organism evidence="1 2">
    <name type="scientific">Escherichia coli 4.0967</name>
    <dbReference type="NCBI Taxonomy" id="869687"/>
    <lineage>
        <taxon>Bacteria</taxon>
        <taxon>Pseudomonadati</taxon>
        <taxon>Pseudomonadota</taxon>
        <taxon>Gammaproteobacteria</taxon>
        <taxon>Enterobacterales</taxon>
        <taxon>Enterobacteriaceae</taxon>
        <taxon>Escherichia</taxon>
    </lineage>
</organism>
<dbReference type="RefSeq" id="WP_001208709.1">
    <property type="nucleotide sequence ID" value="NZ_AFAA02000007.1"/>
</dbReference>
<accession>A0AAN3V9P2</accession>
<dbReference type="AlphaFoldDB" id="A0AAN3V9P2"/>
<dbReference type="Proteomes" id="UP000003866">
    <property type="component" value="Unassembled WGS sequence"/>
</dbReference>
<sequence>MRELNFPLQIFIDNDTAMMVQSFTDAGISIDFDKLLELMTDNAESISDFIQSVEFNEPRMMLPIKDSNMKRLVIEQTSKYSVSPERYLKAAIAILYADNILVTDSKVVH</sequence>
<gene>
    <name evidence="1" type="ORF">EC40967_4477</name>
</gene>
<protein>
    <submittedName>
        <fullName evidence="1">Uncharacterized protein</fullName>
    </submittedName>
</protein>
<proteinExistence type="predicted"/>
<reference evidence="1 2" key="1">
    <citation type="submission" date="2011-12" db="EMBL/GenBank/DDBJ databases">
        <authorList>
            <person name="Brinkac L."/>
            <person name="Radune D."/>
            <person name="Sanka R."/>
            <person name="Selengut J."/>
            <person name="DebRoy C."/>
            <person name="Feng P."/>
            <person name="Fratamico P.M."/>
            <person name="Kapur V."/>
            <person name="Kariyawasam S."/>
            <person name="Losada L."/>
            <person name="Nierman W.C."/>
            <person name="Nelson K."/>
        </authorList>
    </citation>
    <scope>NUCLEOTIDE SEQUENCE [LARGE SCALE GENOMIC DNA]</scope>
    <source>
        <strain evidence="1 2">4.0967</strain>
    </source>
</reference>